<evidence type="ECO:0000256" key="1">
    <source>
        <dbReference type="SAM" id="MobiDB-lite"/>
    </source>
</evidence>
<accession>W9QGJ1</accession>
<sequence>MEPPNNNNNNFTSTSNPADTNPMNSFLEGMQKTQEGILQAVNSIMQSLPSTEPLPGSSLHDEEHIPSDSQDVLRSEKEDAPGTRQLREVEILNGNARALNGYITKEASQHLFL</sequence>
<reference evidence="3" key="1">
    <citation type="submission" date="2013-01" db="EMBL/GenBank/DDBJ databases">
        <title>Draft Genome Sequence of a Mulberry Tree, Morus notabilis C.K. Schneid.</title>
        <authorList>
            <person name="He N."/>
            <person name="Zhao S."/>
        </authorList>
    </citation>
    <scope>NUCLEOTIDE SEQUENCE</scope>
</reference>
<feature type="compositionally biased region" description="Basic and acidic residues" evidence="1">
    <location>
        <begin position="59"/>
        <end position="88"/>
    </location>
</feature>
<feature type="compositionally biased region" description="Polar residues" evidence="1">
    <location>
        <begin position="31"/>
        <end position="50"/>
    </location>
</feature>
<feature type="compositionally biased region" description="Low complexity" evidence="1">
    <location>
        <begin position="1"/>
        <end position="17"/>
    </location>
</feature>
<organism evidence="2 3">
    <name type="scientific">Morus notabilis</name>
    <dbReference type="NCBI Taxonomy" id="981085"/>
    <lineage>
        <taxon>Eukaryota</taxon>
        <taxon>Viridiplantae</taxon>
        <taxon>Streptophyta</taxon>
        <taxon>Embryophyta</taxon>
        <taxon>Tracheophyta</taxon>
        <taxon>Spermatophyta</taxon>
        <taxon>Magnoliopsida</taxon>
        <taxon>eudicotyledons</taxon>
        <taxon>Gunneridae</taxon>
        <taxon>Pentapetalae</taxon>
        <taxon>rosids</taxon>
        <taxon>fabids</taxon>
        <taxon>Rosales</taxon>
        <taxon>Moraceae</taxon>
        <taxon>Moreae</taxon>
        <taxon>Morus</taxon>
    </lineage>
</organism>
<name>W9QGJ1_9ROSA</name>
<feature type="region of interest" description="Disordered" evidence="1">
    <location>
        <begin position="1"/>
        <end position="88"/>
    </location>
</feature>
<dbReference type="EMBL" id="KE343600">
    <property type="protein sequence ID" value="EXB36881.1"/>
    <property type="molecule type" value="Genomic_DNA"/>
</dbReference>
<gene>
    <name evidence="2" type="ORF">L484_016486</name>
</gene>
<dbReference type="AlphaFoldDB" id="W9QGJ1"/>
<dbReference type="Proteomes" id="UP000030645">
    <property type="component" value="Unassembled WGS sequence"/>
</dbReference>
<proteinExistence type="predicted"/>
<protein>
    <submittedName>
        <fullName evidence="2">Uncharacterized protein</fullName>
    </submittedName>
</protein>
<keyword evidence="3" id="KW-1185">Reference proteome</keyword>
<evidence type="ECO:0000313" key="2">
    <source>
        <dbReference type="EMBL" id="EXB36881.1"/>
    </source>
</evidence>
<evidence type="ECO:0000313" key="3">
    <source>
        <dbReference type="Proteomes" id="UP000030645"/>
    </source>
</evidence>